<dbReference type="InterPro" id="IPR036400">
    <property type="entry name" value="Cyt_B5-like_heme/steroid_sf"/>
</dbReference>
<dbReference type="SUPFAM" id="SSF55856">
    <property type="entry name" value="Cytochrome b5-like heme/steroid binding domain"/>
    <property type="match status" value="1"/>
</dbReference>
<dbReference type="Gene3D" id="3.10.120.10">
    <property type="entry name" value="Cytochrome b5-like heme/steroid binding domain"/>
    <property type="match status" value="1"/>
</dbReference>
<organism evidence="1 2">
    <name type="scientific">Prorocentrum cordatum</name>
    <dbReference type="NCBI Taxonomy" id="2364126"/>
    <lineage>
        <taxon>Eukaryota</taxon>
        <taxon>Sar</taxon>
        <taxon>Alveolata</taxon>
        <taxon>Dinophyceae</taxon>
        <taxon>Prorocentrales</taxon>
        <taxon>Prorocentraceae</taxon>
        <taxon>Prorocentrum</taxon>
    </lineage>
</organism>
<dbReference type="Proteomes" id="UP001189429">
    <property type="component" value="Unassembled WGS sequence"/>
</dbReference>
<keyword evidence="2" id="KW-1185">Reference proteome</keyword>
<evidence type="ECO:0008006" key="3">
    <source>
        <dbReference type="Google" id="ProtNLM"/>
    </source>
</evidence>
<evidence type="ECO:0000313" key="2">
    <source>
        <dbReference type="Proteomes" id="UP001189429"/>
    </source>
</evidence>
<dbReference type="PANTHER" id="PTHR10281">
    <property type="entry name" value="MEMBRANE-ASSOCIATED PROGESTERONE RECEPTOR COMPONENT-RELATED"/>
    <property type="match status" value="1"/>
</dbReference>
<gene>
    <name evidence="1" type="ORF">PCOR1329_LOCUS54073</name>
</gene>
<name>A0ABN9V2V2_9DINO</name>
<dbReference type="InterPro" id="IPR050577">
    <property type="entry name" value="MAPR/NEUFC/NENF-like"/>
</dbReference>
<dbReference type="EMBL" id="CAUYUJ010016604">
    <property type="protein sequence ID" value="CAK0867055.1"/>
    <property type="molecule type" value="Genomic_DNA"/>
</dbReference>
<reference evidence="1" key="1">
    <citation type="submission" date="2023-10" db="EMBL/GenBank/DDBJ databases">
        <authorList>
            <person name="Chen Y."/>
            <person name="Shah S."/>
            <person name="Dougan E. K."/>
            <person name="Thang M."/>
            <person name="Chan C."/>
        </authorList>
    </citation>
    <scope>NUCLEOTIDE SEQUENCE [LARGE SCALE GENOMIC DNA]</scope>
</reference>
<dbReference type="PANTHER" id="PTHR10281:SF76">
    <property type="entry name" value="CALCUTTA CUP-RELATED"/>
    <property type="match status" value="1"/>
</dbReference>
<proteinExistence type="predicted"/>
<sequence>MLPEHVAAQNLLELHQLWASGQAAAPAPRPREAASLEGPVDVSLEELARLRGADGGRVALGFGGRVFDVSTARELFGPCGRYAALAGRDVTRCLGEMCLDAEWLGDVGSEEERQLAEWNGLLMARYPVTGSLGIQCKRTASLASDAPLEQGIPARVVTPPFATSAEEDARPVLLSAASASQTKKHAATQADSGFMAGKSLISVVEKQRRQKALRGGLSDSLMARMCPLHADDATKKLVAVKAAISCISGAVSLHRQLNALP</sequence>
<protein>
    <recommendedName>
        <fullName evidence="3">Cytochrome b5 heme-binding domain-containing protein</fullName>
    </recommendedName>
</protein>
<comment type="caution">
    <text evidence="1">The sequence shown here is derived from an EMBL/GenBank/DDBJ whole genome shotgun (WGS) entry which is preliminary data.</text>
</comment>
<evidence type="ECO:0000313" key="1">
    <source>
        <dbReference type="EMBL" id="CAK0867055.1"/>
    </source>
</evidence>
<accession>A0ABN9V2V2</accession>